<dbReference type="SUPFAM" id="SSF52540">
    <property type="entry name" value="P-loop containing nucleoside triphosphate hydrolases"/>
    <property type="match status" value="1"/>
</dbReference>
<dbReference type="InterPro" id="IPR041682">
    <property type="entry name" value="AAA_14"/>
</dbReference>
<organism evidence="3">
    <name type="scientific">groundwater metagenome</name>
    <dbReference type="NCBI Taxonomy" id="717931"/>
    <lineage>
        <taxon>unclassified sequences</taxon>
        <taxon>metagenomes</taxon>
        <taxon>ecological metagenomes</taxon>
    </lineage>
</organism>
<dbReference type="Gene3D" id="3.40.50.300">
    <property type="entry name" value="P-loop containing nucleotide triphosphate hydrolases"/>
    <property type="match status" value="1"/>
</dbReference>
<gene>
    <name evidence="3" type="ORF">MSIBF_A2080015</name>
</gene>
<protein>
    <recommendedName>
        <fullName evidence="4">AAA domain-containing protein</fullName>
    </recommendedName>
</protein>
<dbReference type="EMBL" id="CCXY01000122">
    <property type="protein sequence ID" value="CEG12266.1"/>
    <property type="molecule type" value="Genomic_DNA"/>
</dbReference>
<evidence type="ECO:0000313" key="3">
    <source>
        <dbReference type="EMBL" id="CEG12266.1"/>
    </source>
</evidence>
<feature type="domain" description="DUF4143" evidence="2">
    <location>
        <begin position="259"/>
        <end position="405"/>
    </location>
</feature>
<dbReference type="PANTHER" id="PTHR33295">
    <property type="entry name" value="ATPASE"/>
    <property type="match status" value="1"/>
</dbReference>
<sequence length="460" mass="54277">MDKDFVIEYLKKINYWWDSGKINDEEKGIERKEYINEIENVLKLDRIICLSGIRRCGKSTLMFQLIDGLIKSNIDPKRIVYAKADDLLGKIDSLHNIVNIYHEITGIDPNANEIFFFFDEIHFMNNWHLQLKFYIDAKFKGKFIVSGSSKTLLYKDASEGLVGRIRFINIFPLTFGEFVKFSDSSINISTNNSVSAISTESIDEIKKFYYDIIPKKEKILYLFGEYLKAGGFPEWFKVKDIMQWRKILVDDYLSLILFKDIVHTFKIKDPLLLEKLVNETAKFSTQRFSYVSLSNRMDVNRETIKLYLYYLSSSLLVFISDVYSKNKKARERAEKKIYFWEEGMRRALTLDEDDATSVENIVTWHLIKEGFSKKVFFESFYWKNGYEVDFVLETDILLPVEVKYRENPYEIKGMLNFMTQFSVKKGIMVTKDILDERIFDINGKKVKILFIPAWLFLLSF</sequence>
<dbReference type="Pfam" id="PF13635">
    <property type="entry name" value="DUF4143"/>
    <property type="match status" value="1"/>
</dbReference>
<dbReference type="InterPro" id="IPR027417">
    <property type="entry name" value="P-loop_NTPase"/>
</dbReference>
<evidence type="ECO:0000259" key="1">
    <source>
        <dbReference type="Pfam" id="PF13173"/>
    </source>
</evidence>
<dbReference type="AlphaFoldDB" id="A0A098E9R8"/>
<proteinExistence type="predicted"/>
<dbReference type="Pfam" id="PF13173">
    <property type="entry name" value="AAA_14"/>
    <property type="match status" value="1"/>
</dbReference>
<dbReference type="InterPro" id="IPR025420">
    <property type="entry name" value="DUF4143"/>
</dbReference>
<accession>A0A098E9R8</accession>
<dbReference type="PANTHER" id="PTHR33295:SF8">
    <property type="entry name" value="AAA+ ATPASE DOMAIN-CONTAINING PROTEIN"/>
    <property type="match status" value="1"/>
</dbReference>
<feature type="domain" description="AAA" evidence="1">
    <location>
        <begin position="46"/>
        <end position="178"/>
    </location>
</feature>
<evidence type="ECO:0008006" key="4">
    <source>
        <dbReference type="Google" id="ProtNLM"/>
    </source>
</evidence>
<name>A0A098E9R8_9ZZZZ</name>
<reference evidence="3" key="1">
    <citation type="submission" date="2014-09" db="EMBL/GenBank/DDBJ databases">
        <authorList>
            <person name="Probst J Alexander"/>
        </authorList>
    </citation>
    <scope>NUCLEOTIDE SEQUENCE</scope>
</reference>
<evidence type="ECO:0000259" key="2">
    <source>
        <dbReference type="Pfam" id="PF13635"/>
    </source>
</evidence>